<dbReference type="OrthoDB" id="434647at2759"/>
<feature type="domain" description="C2H2-type" evidence="5">
    <location>
        <begin position="296"/>
        <end position="320"/>
    </location>
</feature>
<dbReference type="Pfam" id="PF12874">
    <property type="entry name" value="zf-met"/>
    <property type="match status" value="2"/>
</dbReference>
<evidence type="ECO:0000259" key="6">
    <source>
        <dbReference type="SMART" id="SM00451"/>
    </source>
</evidence>
<feature type="domain" description="C2H2-type" evidence="5">
    <location>
        <begin position="165"/>
        <end position="189"/>
    </location>
</feature>
<dbReference type="EMBL" id="CM035406">
    <property type="protein sequence ID" value="KAH7447646.1"/>
    <property type="molecule type" value="Genomic_DNA"/>
</dbReference>
<dbReference type="PANTHER" id="PTHR47487:SF8">
    <property type="entry name" value="OS08G0270900 PROTEIN"/>
    <property type="match status" value="1"/>
</dbReference>
<evidence type="ECO:0000313" key="8">
    <source>
        <dbReference type="Proteomes" id="UP000825935"/>
    </source>
</evidence>
<dbReference type="InterPro" id="IPR036236">
    <property type="entry name" value="Znf_C2H2_sf"/>
</dbReference>
<evidence type="ECO:0000313" key="7">
    <source>
        <dbReference type="EMBL" id="KAH7447647.1"/>
    </source>
</evidence>
<dbReference type="GO" id="GO:0008270">
    <property type="term" value="F:zinc ion binding"/>
    <property type="evidence" value="ECO:0007669"/>
    <property type="project" value="UniProtKB-KW"/>
</dbReference>
<feature type="compositionally biased region" description="Basic and acidic residues" evidence="4">
    <location>
        <begin position="324"/>
        <end position="338"/>
    </location>
</feature>
<dbReference type="AlphaFoldDB" id="A0A8T2VGL3"/>
<organism evidence="7 8">
    <name type="scientific">Ceratopteris richardii</name>
    <name type="common">Triangle waterfern</name>
    <dbReference type="NCBI Taxonomy" id="49495"/>
    <lineage>
        <taxon>Eukaryota</taxon>
        <taxon>Viridiplantae</taxon>
        <taxon>Streptophyta</taxon>
        <taxon>Embryophyta</taxon>
        <taxon>Tracheophyta</taxon>
        <taxon>Polypodiopsida</taxon>
        <taxon>Polypodiidae</taxon>
        <taxon>Polypodiales</taxon>
        <taxon>Pteridineae</taxon>
        <taxon>Pteridaceae</taxon>
        <taxon>Parkerioideae</taxon>
        <taxon>Ceratopteris</taxon>
    </lineage>
</organism>
<proteinExistence type="predicted"/>
<dbReference type="GO" id="GO:0003676">
    <property type="term" value="F:nucleic acid binding"/>
    <property type="evidence" value="ECO:0007669"/>
    <property type="project" value="InterPro"/>
</dbReference>
<feature type="domain" description="C2H2-type" evidence="5">
    <location>
        <begin position="228"/>
        <end position="252"/>
    </location>
</feature>
<gene>
    <name evidence="7" type="ORF">KP509_01G115100</name>
</gene>
<dbReference type="InterPro" id="IPR003604">
    <property type="entry name" value="Matrin/U1-like-C_Znf_C2H2"/>
</dbReference>
<feature type="domain" description="U1-type" evidence="6">
    <location>
        <begin position="162"/>
        <end position="196"/>
    </location>
</feature>
<name>A0A8T2VGL3_CERRI</name>
<keyword evidence="8" id="KW-1185">Reference proteome</keyword>
<sequence>MAGTATDSQCPQSIVLEAETEVNDWEAAMDNEIRGLIFVREALDEWARRFAEAKHEVELRFDAEITALRLKREALDARANQLFEMQAQARDSARTKSLEALKDGIVSTSHAEDQHYDPHLHNEMEEQKLQEEKVASCSELVIGNKKRKKETSLNGKAAKNKNGQWWCAVCKIDCESSKNLTSHYSGRKHTNMLKLLSEECESTDQMNGQMQKKGQGNTVFSTLKIPQYWCDVCKLDCESSRSLATHFNGKKHRNALKQAEEFGSTDQQNDLEMDSLNPVPVAKQEPLEGQMLSSETSCAICHIVCPNAQSLASHLVGKKHQKKISMETKDAGSPRSEPRNYVSASEQ</sequence>
<evidence type="ECO:0000256" key="3">
    <source>
        <dbReference type="ARBA" id="ARBA00022833"/>
    </source>
</evidence>
<dbReference type="PANTHER" id="PTHR47487">
    <property type="entry name" value="OS06G0651300 PROTEIN-RELATED"/>
    <property type="match status" value="1"/>
</dbReference>
<evidence type="ECO:0008006" key="9">
    <source>
        <dbReference type="Google" id="ProtNLM"/>
    </source>
</evidence>
<dbReference type="Pfam" id="PF12171">
    <property type="entry name" value="zf-C2H2_jaz"/>
    <property type="match status" value="1"/>
</dbReference>
<reference evidence="7" key="1">
    <citation type="submission" date="2021-08" db="EMBL/GenBank/DDBJ databases">
        <title>WGS assembly of Ceratopteris richardii.</title>
        <authorList>
            <person name="Marchant D.B."/>
            <person name="Chen G."/>
            <person name="Jenkins J."/>
            <person name="Shu S."/>
            <person name="Leebens-Mack J."/>
            <person name="Grimwood J."/>
            <person name="Schmutz J."/>
            <person name="Soltis P."/>
            <person name="Soltis D."/>
            <person name="Chen Z.-H."/>
        </authorList>
    </citation>
    <scope>NUCLEOTIDE SEQUENCE</scope>
    <source>
        <strain evidence="7">Whitten #5841</strain>
        <tissue evidence="7">Leaf</tissue>
    </source>
</reference>
<dbReference type="InterPro" id="IPR013087">
    <property type="entry name" value="Znf_C2H2_type"/>
</dbReference>
<evidence type="ECO:0000256" key="4">
    <source>
        <dbReference type="SAM" id="MobiDB-lite"/>
    </source>
</evidence>
<feature type="region of interest" description="Disordered" evidence="4">
    <location>
        <begin position="318"/>
        <end position="347"/>
    </location>
</feature>
<dbReference type="Gene3D" id="3.30.160.60">
    <property type="entry name" value="Classic Zinc Finger"/>
    <property type="match status" value="3"/>
</dbReference>
<dbReference type="SMART" id="SM00355">
    <property type="entry name" value="ZnF_C2H2"/>
    <property type="match status" value="3"/>
</dbReference>
<feature type="domain" description="U1-type" evidence="6">
    <location>
        <begin position="225"/>
        <end position="259"/>
    </location>
</feature>
<comment type="caution">
    <text evidence="7">The sequence shown here is derived from an EMBL/GenBank/DDBJ whole genome shotgun (WGS) entry which is preliminary data.</text>
</comment>
<feature type="domain" description="U1-type" evidence="6">
    <location>
        <begin position="293"/>
        <end position="327"/>
    </location>
</feature>
<keyword evidence="2" id="KW-0863">Zinc-finger</keyword>
<accession>A0A8T2VGL3</accession>
<protein>
    <recommendedName>
        <fullName evidence="9">C2H2-type domain-containing protein</fullName>
    </recommendedName>
</protein>
<evidence type="ECO:0000256" key="2">
    <source>
        <dbReference type="ARBA" id="ARBA00022771"/>
    </source>
</evidence>
<dbReference type="SUPFAM" id="SSF57667">
    <property type="entry name" value="beta-beta-alpha zinc fingers"/>
    <property type="match status" value="3"/>
</dbReference>
<dbReference type="SMART" id="SM00451">
    <property type="entry name" value="ZnF_U1"/>
    <property type="match status" value="3"/>
</dbReference>
<evidence type="ECO:0000256" key="1">
    <source>
        <dbReference type="ARBA" id="ARBA00022723"/>
    </source>
</evidence>
<dbReference type="EMBL" id="CM035406">
    <property type="protein sequence ID" value="KAH7447647.1"/>
    <property type="molecule type" value="Genomic_DNA"/>
</dbReference>
<evidence type="ECO:0000259" key="5">
    <source>
        <dbReference type="SMART" id="SM00355"/>
    </source>
</evidence>
<keyword evidence="3" id="KW-0862">Zinc</keyword>
<dbReference type="InterPro" id="IPR022755">
    <property type="entry name" value="Znf_C2H2_jaz"/>
</dbReference>
<keyword evidence="1" id="KW-0479">Metal-binding</keyword>
<dbReference type="Proteomes" id="UP000825935">
    <property type="component" value="Chromosome 1"/>
</dbReference>